<dbReference type="GO" id="GO:0008380">
    <property type="term" value="P:RNA splicing"/>
    <property type="evidence" value="ECO:0007669"/>
    <property type="project" value="UniProtKB-KW"/>
</dbReference>
<dbReference type="AlphaFoldDB" id="A0A316Z8J1"/>
<dbReference type="Pfam" id="PF01423">
    <property type="entry name" value="LSM"/>
    <property type="match status" value="1"/>
</dbReference>
<reference evidence="13 14" key="1">
    <citation type="journal article" date="2018" name="Mol. Biol. Evol.">
        <title>Broad Genomic Sampling Reveals a Smut Pathogenic Ancestry of the Fungal Clade Ustilaginomycotina.</title>
        <authorList>
            <person name="Kijpornyongpan T."/>
            <person name="Mondo S.J."/>
            <person name="Barry K."/>
            <person name="Sandor L."/>
            <person name="Lee J."/>
            <person name="Lipzen A."/>
            <person name="Pangilinan J."/>
            <person name="LaButti K."/>
            <person name="Hainaut M."/>
            <person name="Henrissat B."/>
            <person name="Grigoriev I.V."/>
            <person name="Spatafora J.W."/>
            <person name="Aime M.C."/>
        </authorList>
    </citation>
    <scope>NUCLEOTIDE SEQUENCE [LARGE SCALE GENOMIC DNA]</scope>
    <source>
        <strain evidence="13 14">MCA 4186</strain>
    </source>
</reference>
<feature type="domain" description="Sm" evidence="12">
    <location>
        <begin position="13"/>
        <end position="88"/>
    </location>
</feature>
<evidence type="ECO:0000256" key="7">
    <source>
        <dbReference type="ARBA" id="ARBA00023274"/>
    </source>
</evidence>
<sequence length="146" mass="15931">MDPDSILAHVAFTTSGSLVDCIDKKVLIILRDGRKLIGVFRSFDQFANLVLQDAVERIAVGNRYGDIPRGLFLVRGENVVLLGEIDLDREDIPHPAAVPLPPAALPQLMAAHKADEAAKRVAQATRERLLREQCGFSPEGTEGDGY</sequence>
<organism evidence="13 14">
    <name type="scientific">Tilletiopsis washingtonensis</name>
    <dbReference type="NCBI Taxonomy" id="58919"/>
    <lineage>
        <taxon>Eukaryota</taxon>
        <taxon>Fungi</taxon>
        <taxon>Dikarya</taxon>
        <taxon>Basidiomycota</taxon>
        <taxon>Ustilaginomycotina</taxon>
        <taxon>Exobasidiomycetes</taxon>
        <taxon>Entylomatales</taxon>
        <taxon>Entylomatales incertae sedis</taxon>
        <taxon>Tilletiopsis</taxon>
    </lineage>
</organism>
<dbReference type="EMBL" id="KZ819293">
    <property type="protein sequence ID" value="PWN97919.1"/>
    <property type="molecule type" value="Genomic_DNA"/>
</dbReference>
<dbReference type="GO" id="GO:1990726">
    <property type="term" value="C:Lsm1-7-Pat1 complex"/>
    <property type="evidence" value="ECO:0007669"/>
    <property type="project" value="TreeGrafter"/>
</dbReference>
<comment type="subunit">
    <text evidence="9">Interacts with SLBP; interaction with SLBP occurs when histone mRNA is being rapidly degraded during the S phase. LSm subunits form a heteromer with a donut shape.</text>
</comment>
<dbReference type="GO" id="GO:0003729">
    <property type="term" value="F:mRNA binding"/>
    <property type="evidence" value="ECO:0007669"/>
    <property type="project" value="TreeGrafter"/>
</dbReference>
<evidence type="ECO:0000256" key="9">
    <source>
        <dbReference type="ARBA" id="ARBA00062159"/>
    </source>
</evidence>
<evidence type="ECO:0000256" key="5">
    <source>
        <dbReference type="ARBA" id="ARBA00022884"/>
    </source>
</evidence>
<proteinExistence type="inferred from homology"/>
<keyword evidence="4 11" id="KW-0507">mRNA processing</keyword>
<dbReference type="Proteomes" id="UP000245946">
    <property type="component" value="Unassembled WGS sequence"/>
</dbReference>
<accession>A0A316Z8J1</accession>
<evidence type="ECO:0000256" key="8">
    <source>
        <dbReference type="ARBA" id="ARBA00056858"/>
    </source>
</evidence>
<evidence type="ECO:0000313" key="14">
    <source>
        <dbReference type="Proteomes" id="UP000245946"/>
    </source>
</evidence>
<dbReference type="SUPFAM" id="SSF50182">
    <property type="entry name" value="Sm-like ribonucleoproteins"/>
    <property type="match status" value="1"/>
</dbReference>
<dbReference type="InterPro" id="IPR034104">
    <property type="entry name" value="Lsm1"/>
</dbReference>
<dbReference type="Gene3D" id="2.30.30.100">
    <property type="match status" value="1"/>
</dbReference>
<comment type="subunit">
    <text evidence="11">Component of the heptameric LSM1-LSM7 complex that forms a seven-membered ring structure with a donut shape.</text>
</comment>
<comment type="function">
    <text evidence="8">Plays a role in the degradation of histone mRNAs, the only eukaryotic mRNAs that are not polyadenylated. Probably also part of an LSm subunits-containing complex involved in the general process of mRNA degradation.</text>
</comment>
<keyword evidence="7 11" id="KW-0687">Ribonucleoprotein</keyword>
<dbReference type="STRING" id="58919.A0A316Z8J1"/>
<evidence type="ECO:0000256" key="2">
    <source>
        <dbReference type="ARBA" id="ARBA00022490"/>
    </source>
</evidence>
<evidence type="ECO:0000256" key="3">
    <source>
        <dbReference type="ARBA" id="ARBA00022553"/>
    </source>
</evidence>
<dbReference type="GO" id="GO:0000290">
    <property type="term" value="P:deadenylation-dependent decapping of nuclear-transcribed mRNA"/>
    <property type="evidence" value="ECO:0007669"/>
    <property type="project" value="TreeGrafter"/>
</dbReference>
<dbReference type="CDD" id="cd01728">
    <property type="entry name" value="LSm1"/>
    <property type="match status" value="1"/>
</dbReference>
<dbReference type="FunFam" id="2.30.30.100:FF:000021">
    <property type="entry name" value="U6 snRNA-associated Sm-like protein LSm1"/>
    <property type="match status" value="1"/>
</dbReference>
<keyword evidence="3" id="KW-0597">Phosphoprotein</keyword>
<evidence type="ECO:0000256" key="1">
    <source>
        <dbReference type="ARBA" id="ARBA00006850"/>
    </source>
</evidence>
<comment type="function">
    <text evidence="11">Component of the cytoplasmic LSM1-LSM7 complex which is involved in mRNA degradation.</text>
</comment>
<evidence type="ECO:0000256" key="10">
    <source>
        <dbReference type="ARBA" id="ARBA00067756"/>
    </source>
</evidence>
<comment type="similarity">
    <text evidence="1 11">Belongs to the snRNP Sm proteins family.</text>
</comment>
<dbReference type="OrthoDB" id="10263346at2759"/>
<keyword evidence="14" id="KW-1185">Reference proteome</keyword>
<evidence type="ECO:0000256" key="11">
    <source>
        <dbReference type="RuleBase" id="RU365047"/>
    </source>
</evidence>
<dbReference type="PROSITE" id="PS52002">
    <property type="entry name" value="SM"/>
    <property type="match status" value="1"/>
</dbReference>
<evidence type="ECO:0000256" key="6">
    <source>
        <dbReference type="ARBA" id="ARBA00023187"/>
    </source>
</evidence>
<keyword evidence="5 11" id="KW-0694">RNA-binding</keyword>
<protein>
    <recommendedName>
        <fullName evidence="10 11">U6 snRNA-associated Sm-like protein LSm1</fullName>
    </recommendedName>
</protein>
<dbReference type="GO" id="GO:1990904">
    <property type="term" value="C:ribonucleoprotein complex"/>
    <property type="evidence" value="ECO:0007669"/>
    <property type="project" value="UniProtKB-KW"/>
</dbReference>
<comment type="subcellular location">
    <subcellularLocation>
        <location evidence="11">Cytoplasm</location>
    </subcellularLocation>
    <subcellularLocation>
        <location evidence="11">Cytoplasm</location>
        <location evidence="11">P-body</location>
    </subcellularLocation>
</comment>
<evidence type="ECO:0000313" key="13">
    <source>
        <dbReference type="EMBL" id="PWN97919.1"/>
    </source>
</evidence>
<dbReference type="InterPro" id="IPR047575">
    <property type="entry name" value="Sm"/>
</dbReference>
<dbReference type="InterPro" id="IPR010920">
    <property type="entry name" value="LSM_dom_sf"/>
</dbReference>
<gene>
    <name evidence="11" type="primary">LSM1</name>
    <name evidence="13" type="ORF">FA09DRAFT_330082</name>
</gene>
<evidence type="ECO:0000256" key="4">
    <source>
        <dbReference type="ARBA" id="ARBA00022664"/>
    </source>
</evidence>
<dbReference type="PANTHER" id="PTHR15588:SF8">
    <property type="entry name" value="U6 SNRNA-ASSOCIATED SM-LIKE PROTEIN LSM1"/>
    <property type="match status" value="1"/>
</dbReference>
<dbReference type="PANTHER" id="PTHR15588">
    <property type="entry name" value="LSM1"/>
    <property type="match status" value="1"/>
</dbReference>
<evidence type="ECO:0000259" key="12">
    <source>
        <dbReference type="PROSITE" id="PS52002"/>
    </source>
</evidence>
<keyword evidence="2 11" id="KW-0963">Cytoplasm</keyword>
<dbReference type="GO" id="GO:0006397">
    <property type="term" value="P:mRNA processing"/>
    <property type="evidence" value="ECO:0007669"/>
    <property type="project" value="UniProtKB-UniRule"/>
</dbReference>
<name>A0A316Z8J1_9BASI</name>
<dbReference type="InterPro" id="IPR044642">
    <property type="entry name" value="PTHR15588"/>
</dbReference>
<dbReference type="SMART" id="SM00651">
    <property type="entry name" value="Sm"/>
    <property type="match status" value="1"/>
</dbReference>
<dbReference type="GO" id="GO:0000932">
    <property type="term" value="C:P-body"/>
    <property type="evidence" value="ECO:0007669"/>
    <property type="project" value="UniProtKB-SubCell"/>
</dbReference>
<dbReference type="InterPro" id="IPR001163">
    <property type="entry name" value="Sm_dom_euk/arc"/>
</dbReference>
<keyword evidence="6" id="KW-0508">mRNA splicing</keyword>